<keyword evidence="3" id="KW-1185">Reference proteome</keyword>
<dbReference type="EMBL" id="JADAQX010000004">
    <property type="protein sequence ID" value="KAF8823060.1"/>
    <property type="molecule type" value="Genomic_DNA"/>
</dbReference>
<proteinExistence type="predicted"/>
<evidence type="ECO:0000313" key="2">
    <source>
        <dbReference type="EMBL" id="KAF8823060.1"/>
    </source>
</evidence>
<feature type="domain" description="RNA-editing substrate-binding complex 6 protein" evidence="1">
    <location>
        <begin position="79"/>
        <end position="263"/>
    </location>
</feature>
<dbReference type="Pfam" id="PF26188">
    <property type="entry name" value="RESC6"/>
    <property type="match status" value="1"/>
</dbReference>
<gene>
    <name evidence="2" type="ORF">IE077_000982</name>
</gene>
<sequence length="292" mass="32866">MLRLSNFLSKGGPARALCRPTRVGSSDGPFRYHRFKLRPMNRDYQQVLVTSNVKSLYLTAEKVLKFPNEVKTPAFWPIFAQRIKESAHLLSPADVVIFLRAFQGSNRQYGLLFYFASNLPSRIGQADGATIVTLIGIISKTLKSPTYSFLYEAVCKRIPDILYQLSVPDILSILNALKYGRVTDATLCSRFSKKIIAHLDFLDAPIVAALSVAFAEHGCREVYLYTALANRAAILSEEFDKNTLFSLLTGFHKLEINCDEVLKSVSPTLIKTLPTFSKYLKMNIFYDISSQE</sequence>
<dbReference type="InterPro" id="IPR058917">
    <property type="entry name" value="RESC6_dom"/>
</dbReference>
<organism evidence="2 3">
    <name type="scientific">Cardiosporidium cionae</name>
    <dbReference type="NCBI Taxonomy" id="476202"/>
    <lineage>
        <taxon>Eukaryota</taxon>
        <taxon>Sar</taxon>
        <taxon>Alveolata</taxon>
        <taxon>Apicomplexa</taxon>
        <taxon>Aconoidasida</taxon>
        <taxon>Nephromycida</taxon>
        <taxon>Cardiosporidium</taxon>
    </lineage>
</organism>
<protein>
    <recommendedName>
        <fullName evidence="1">RNA-editing substrate-binding complex 6 protein domain-containing protein</fullName>
    </recommendedName>
</protein>
<evidence type="ECO:0000259" key="1">
    <source>
        <dbReference type="Pfam" id="PF26188"/>
    </source>
</evidence>
<evidence type="ECO:0000313" key="3">
    <source>
        <dbReference type="Proteomes" id="UP000823046"/>
    </source>
</evidence>
<name>A0ABQ7JH30_9APIC</name>
<accession>A0ABQ7JH30</accession>
<comment type="caution">
    <text evidence="2">The sequence shown here is derived from an EMBL/GenBank/DDBJ whole genome shotgun (WGS) entry which is preliminary data.</text>
</comment>
<reference evidence="2 3" key="1">
    <citation type="journal article" date="2020" name="bioRxiv">
        <title>Metabolic contributions of an alphaproteobacterial endosymbiont in the apicomplexan Cardiosporidium cionae.</title>
        <authorList>
            <person name="Hunter E.S."/>
            <person name="Paight C.J."/>
            <person name="Lane C.E."/>
        </authorList>
    </citation>
    <scope>NUCLEOTIDE SEQUENCE [LARGE SCALE GENOMIC DNA]</scope>
    <source>
        <strain evidence="2">ESH_2018</strain>
    </source>
</reference>
<dbReference type="Proteomes" id="UP000823046">
    <property type="component" value="Unassembled WGS sequence"/>
</dbReference>